<dbReference type="EMBL" id="CABVMM010000001">
    <property type="protein sequence ID" value="VVU99009.1"/>
    <property type="molecule type" value="Genomic_DNA"/>
</dbReference>
<comment type="caution">
    <text evidence="1">The sequence shown here is derived from an EMBL/GenBank/DDBJ whole genome shotgun (WGS) entry which is preliminary data.</text>
</comment>
<gene>
    <name evidence="1" type="ORF">FVB9532_00259</name>
</gene>
<name>A0AC61Y3H4_9FLAO</name>
<keyword evidence="2" id="KW-1185">Reference proteome</keyword>
<protein>
    <submittedName>
        <fullName evidence="1">Uncharacterized protein</fullName>
    </submittedName>
</protein>
<reference evidence="1" key="1">
    <citation type="submission" date="2019-09" db="EMBL/GenBank/DDBJ databases">
        <authorList>
            <person name="Rodrigo-Torres L."/>
            <person name="Arahal R. D."/>
            <person name="Lucena T."/>
        </authorList>
    </citation>
    <scope>NUCLEOTIDE SEQUENCE</scope>
    <source>
        <strain evidence="1">ISS653</strain>
    </source>
</reference>
<sequence length="302" mass="33662">MNKFFIFFLSLVVVTACDPNDVSSETTDDSISGTGAFVFKDYAPLSSKPINVFYHIPANVTASTKILFVFHGAGRNAAEYRDAWIAQANQKGLILVVPEFSENYFPGSNAYNLGNVFVDGYHPSAATLNNESQWTFSLIEPLFAKIKSLTGNTSSNYSIYGHSAGAQFAHRFLLFKPQAHVDKVVASAAGWYTLPDFTVDFPYGLNHSFVDIDLNNFFAQELILQIGELDNDPNSPALRHNNTVDQQGNNRYDRAYYFYDLGMTKAEAINTSFNWQIIETPNTGHEFEPTIEQAADLLVDLE</sequence>
<proteinExistence type="predicted"/>
<accession>A0AC61Y3H4</accession>
<dbReference type="Proteomes" id="UP000356253">
    <property type="component" value="Unassembled WGS sequence"/>
</dbReference>
<evidence type="ECO:0000313" key="2">
    <source>
        <dbReference type="Proteomes" id="UP000356253"/>
    </source>
</evidence>
<organism evidence="1 2">
    <name type="scientific">Mesonia oceanica</name>
    <dbReference type="NCBI Taxonomy" id="2687242"/>
    <lineage>
        <taxon>Bacteria</taxon>
        <taxon>Pseudomonadati</taxon>
        <taxon>Bacteroidota</taxon>
        <taxon>Flavobacteriia</taxon>
        <taxon>Flavobacteriales</taxon>
        <taxon>Flavobacteriaceae</taxon>
        <taxon>Mesonia</taxon>
    </lineage>
</organism>
<evidence type="ECO:0000313" key="1">
    <source>
        <dbReference type="EMBL" id="VVU99009.1"/>
    </source>
</evidence>